<dbReference type="Proteomes" id="UP000541444">
    <property type="component" value="Unassembled WGS sequence"/>
</dbReference>
<protein>
    <submittedName>
        <fullName evidence="1">Uncharacterized protein</fullName>
    </submittedName>
</protein>
<dbReference type="Gene3D" id="3.40.50.1820">
    <property type="entry name" value="alpha/beta hydrolase"/>
    <property type="match status" value="1"/>
</dbReference>
<evidence type="ECO:0000313" key="1">
    <source>
        <dbReference type="EMBL" id="KAF6175009.1"/>
    </source>
</evidence>
<comment type="caution">
    <text evidence="1">The sequence shown here is derived from an EMBL/GenBank/DDBJ whole genome shotgun (WGS) entry which is preliminary data.</text>
</comment>
<evidence type="ECO:0000313" key="2">
    <source>
        <dbReference type="Proteomes" id="UP000541444"/>
    </source>
</evidence>
<sequence length="99" mass="11233">MDLVDPSTPLPHWFSEEDLTNYARLYEKSGFCTPLQILALLGGSIGLEELKVKVPAFVFMGEKDYPLKIPGLAYSLNKMVRDYISDIETTYLPDRGIIY</sequence>
<organism evidence="1 2">
    <name type="scientific">Kingdonia uniflora</name>
    <dbReference type="NCBI Taxonomy" id="39325"/>
    <lineage>
        <taxon>Eukaryota</taxon>
        <taxon>Viridiplantae</taxon>
        <taxon>Streptophyta</taxon>
        <taxon>Embryophyta</taxon>
        <taxon>Tracheophyta</taxon>
        <taxon>Spermatophyta</taxon>
        <taxon>Magnoliopsida</taxon>
        <taxon>Ranunculales</taxon>
        <taxon>Circaeasteraceae</taxon>
        <taxon>Kingdonia</taxon>
    </lineage>
</organism>
<reference evidence="1 2" key="1">
    <citation type="journal article" date="2020" name="IScience">
        <title>Genome Sequencing of the Endangered Kingdonia uniflora (Circaeasteraceae, Ranunculales) Reveals Potential Mechanisms of Evolutionary Specialization.</title>
        <authorList>
            <person name="Sun Y."/>
            <person name="Deng T."/>
            <person name="Zhang A."/>
            <person name="Moore M.J."/>
            <person name="Landis J.B."/>
            <person name="Lin N."/>
            <person name="Zhang H."/>
            <person name="Zhang X."/>
            <person name="Huang J."/>
            <person name="Zhang X."/>
            <person name="Sun H."/>
            <person name="Wang H."/>
        </authorList>
    </citation>
    <scope>NUCLEOTIDE SEQUENCE [LARGE SCALE GENOMIC DNA]</scope>
    <source>
        <strain evidence="1">TB1705</strain>
        <tissue evidence="1">Leaf</tissue>
    </source>
</reference>
<gene>
    <name evidence="1" type="ORF">GIB67_026497</name>
</gene>
<dbReference type="InterPro" id="IPR029058">
    <property type="entry name" value="AB_hydrolase_fold"/>
</dbReference>
<accession>A0A7J7P6D8</accession>
<dbReference type="EMBL" id="JACGCM010000223">
    <property type="protein sequence ID" value="KAF6175009.1"/>
    <property type="molecule type" value="Genomic_DNA"/>
</dbReference>
<proteinExistence type="predicted"/>
<dbReference type="AlphaFoldDB" id="A0A7J7P6D8"/>
<dbReference type="OrthoDB" id="7130006at2759"/>
<name>A0A7J7P6D8_9MAGN</name>
<keyword evidence="2" id="KW-1185">Reference proteome</keyword>